<feature type="compositionally biased region" description="Low complexity" evidence="1">
    <location>
        <begin position="209"/>
        <end position="222"/>
    </location>
</feature>
<feature type="region of interest" description="Disordered" evidence="1">
    <location>
        <begin position="169"/>
        <end position="249"/>
    </location>
</feature>
<sequence length="249" mass="25619">MSLVASVSAVSSVPSVSRGAGSAAAAQPAASTGGPATAAGAVSGNSAPSRSLMGQVVEATLLGPVTLAKSRDSTPLGGLRDISQEAGKMPENPASDRLRREIASTEAQPAGAVYSVKKIAVEAASEMKDREPTPVEVLKDQQAGGKPGGNVEELNALIEQTSPLAQKTDLAQTRTDVSKQDDALRQMSDQALAEGRARRGTSLTDKPNAQEQMQSQQKAAQAREGAYSTLSLAAVSPDRQNGRAVRLTM</sequence>
<evidence type="ECO:0000313" key="2">
    <source>
        <dbReference type="EMBL" id="TKD15552.1"/>
    </source>
</evidence>
<evidence type="ECO:0000313" key="3">
    <source>
        <dbReference type="Proteomes" id="UP000310597"/>
    </source>
</evidence>
<feature type="region of interest" description="Disordered" evidence="1">
    <location>
        <begin position="125"/>
        <end position="147"/>
    </location>
</feature>
<organism evidence="2 3">
    <name type="scientific">Rhodobacter capsulatus</name>
    <name type="common">Rhodopseudomonas capsulata</name>
    <dbReference type="NCBI Taxonomy" id="1061"/>
    <lineage>
        <taxon>Bacteria</taxon>
        <taxon>Pseudomonadati</taxon>
        <taxon>Pseudomonadota</taxon>
        <taxon>Alphaproteobacteria</taxon>
        <taxon>Rhodobacterales</taxon>
        <taxon>Rhodobacter group</taxon>
        <taxon>Rhodobacter</taxon>
    </lineage>
</organism>
<accession>A0A4U1JPL7</accession>
<dbReference type="AlphaFoldDB" id="A0A4U1JPL7"/>
<proteinExistence type="predicted"/>
<comment type="caution">
    <text evidence="2">The sequence shown here is derived from an EMBL/GenBank/DDBJ whole genome shotgun (WGS) entry which is preliminary data.</text>
</comment>
<feature type="compositionally biased region" description="Low complexity" evidence="1">
    <location>
        <begin position="1"/>
        <end position="44"/>
    </location>
</feature>
<dbReference type="Proteomes" id="UP000310597">
    <property type="component" value="Unassembled WGS sequence"/>
</dbReference>
<feature type="compositionally biased region" description="Basic and acidic residues" evidence="1">
    <location>
        <begin position="125"/>
        <end position="139"/>
    </location>
</feature>
<dbReference type="OrthoDB" id="7688586at2"/>
<gene>
    <name evidence="2" type="ORF">FBT96_16490</name>
</gene>
<name>A0A4U1JPL7_RHOCA</name>
<reference evidence="2 3" key="1">
    <citation type="submission" date="2019-04" db="EMBL/GenBank/DDBJ databases">
        <title>Draft Whole-Genome sequence of the purple photosynthetic bacterium Rhodobacter capsulatus SP108 with an indigenous class A beta-lactamase.</title>
        <authorList>
            <person name="Robertson S."/>
            <person name="Meyer T.E."/>
            <person name="Kyndt J.A."/>
        </authorList>
    </citation>
    <scope>NUCLEOTIDE SEQUENCE [LARGE SCALE GENOMIC DNA]</scope>
    <source>
        <strain evidence="2 3">SP108</strain>
    </source>
</reference>
<dbReference type="EMBL" id="SWJZ01000082">
    <property type="protein sequence ID" value="TKD15552.1"/>
    <property type="molecule type" value="Genomic_DNA"/>
</dbReference>
<evidence type="ECO:0000256" key="1">
    <source>
        <dbReference type="SAM" id="MobiDB-lite"/>
    </source>
</evidence>
<feature type="region of interest" description="Disordered" evidence="1">
    <location>
        <begin position="1"/>
        <end position="48"/>
    </location>
</feature>
<protein>
    <submittedName>
        <fullName evidence="2">Uncharacterized protein</fullName>
    </submittedName>
</protein>
<feature type="region of interest" description="Disordered" evidence="1">
    <location>
        <begin position="68"/>
        <end position="93"/>
    </location>
</feature>
<dbReference type="RefSeq" id="WP_136908540.1">
    <property type="nucleotide sequence ID" value="NZ_SWJZ01000082.1"/>
</dbReference>